<accession>A0A3P7JXX8</accession>
<name>A0A3P7JXX8_STRVU</name>
<dbReference type="OrthoDB" id="5907059at2759"/>
<reference evidence="2 3" key="1">
    <citation type="submission" date="2018-11" db="EMBL/GenBank/DDBJ databases">
        <authorList>
            <consortium name="Pathogen Informatics"/>
        </authorList>
    </citation>
    <scope>NUCLEOTIDE SEQUENCE [LARGE SCALE GENOMIC DNA]</scope>
</reference>
<dbReference type="Proteomes" id="UP000270094">
    <property type="component" value="Unassembled WGS sequence"/>
</dbReference>
<feature type="region of interest" description="Disordered" evidence="1">
    <location>
        <begin position="120"/>
        <end position="149"/>
    </location>
</feature>
<feature type="compositionally biased region" description="Basic and acidic residues" evidence="1">
    <location>
        <begin position="133"/>
        <end position="149"/>
    </location>
</feature>
<feature type="non-terminal residue" evidence="2">
    <location>
        <position position="1"/>
    </location>
</feature>
<dbReference type="EMBL" id="UYYB01147915">
    <property type="protein sequence ID" value="VDM85963.1"/>
    <property type="molecule type" value="Genomic_DNA"/>
</dbReference>
<dbReference type="AlphaFoldDB" id="A0A3P7JXX8"/>
<evidence type="ECO:0000256" key="1">
    <source>
        <dbReference type="SAM" id="MobiDB-lite"/>
    </source>
</evidence>
<protein>
    <submittedName>
        <fullName evidence="2">Uncharacterized protein</fullName>
    </submittedName>
</protein>
<sequence>RVGGRREVVYDGVRLEELLTTCDWPIEEDPTKDYDELLRGLKACGSGDFEQDSEMRTATVSLGSFRSTTFSRQHEERTPAVDVGVTQRYDSCGDRPHAHQPKEVLTGRLSGTILQQWFRSPHPSSKSAIQPKARKEDRLPCWRKERSRI</sequence>
<organism evidence="2 3">
    <name type="scientific">Strongylus vulgaris</name>
    <name type="common">Blood worm</name>
    <dbReference type="NCBI Taxonomy" id="40348"/>
    <lineage>
        <taxon>Eukaryota</taxon>
        <taxon>Metazoa</taxon>
        <taxon>Ecdysozoa</taxon>
        <taxon>Nematoda</taxon>
        <taxon>Chromadorea</taxon>
        <taxon>Rhabditida</taxon>
        <taxon>Rhabditina</taxon>
        <taxon>Rhabditomorpha</taxon>
        <taxon>Strongyloidea</taxon>
        <taxon>Strongylidae</taxon>
        <taxon>Strongylus</taxon>
    </lineage>
</organism>
<evidence type="ECO:0000313" key="2">
    <source>
        <dbReference type="EMBL" id="VDM85963.1"/>
    </source>
</evidence>
<keyword evidence="3" id="KW-1185">Reference proteome</keyword>
<evidence type="ECO:0000313" key="3">
    <source>
        <dbReference type="Proteomes" id="UP000270094"/>
    </source>
</evidence>
<proteinExistence type="predicted"/>
<gene>
    <name evidence="2" type="ORF">SVUK_LOCUS20961</name>
</gene>